<reference evidence="2" key="1">
    <citation type="journal article" date="2018" name="BMC Genomics">
        <title>Comparative genomics of the wheat fungal pathogen Pyrenophora tritici-repentis reveals chromosomal variations and genome plasticity.</title>
        <authorList>
            <person name="Moolhuijzen P."/>
            <person name="See P.T."/>
            <person name="Hane J.K."/>
            <person name="Shi G."/>
            <person name="Liu Z."/>
            <person name="Oliver R.P."/>
            <person name="Moffat C.S."/>
        </authorList>
    </citation>
    <scope>NUCLEOTIDE SEQUENCE [LARGE SCALE GENOMIC DNA]</scope>
    <source>
        <strain evidence="2">M4</strain>
    </source>
</reference>
<evidence type="ECO:0000313" key="3">
    <source>
        <dbReference type="Proteomes" id="UP000245464"/>
    </source>
</evidence>
<protein>
    <submittedName>
        <fullName evidence="2">Uncharacterized protein</fullName>
    </submittedName>
</protein>
<dbReference type="EMBL" id="NQIK02000003">
    <property type="protein sequence ID" value="KAF7572861.1"/>
    <property type="molecule type" value="Genomic_DNA"/>
</dbReference>
<dbReference type="Proteomes" id="UP000245464">
    <property type="component" value="Chromosome 3"/>
</dbReference>
<proteinExistence type="predicted"/>
<dbReference type="KEGG" id="ptrr:90955862"/>
<evidence type="ECO:0000313" key="2">
    <source>
        <dbReference type="EMBL" id="KAF7572861.1"/>
    </source>
</evidence>
<comment type="caution">
    <text evidence="2">The sequence shown here is derived from an EMBL/GenBank/DDBJ whole genome shotgun (WGS) entry which is preliminary data.</text>
</comment>
<gene>
    <name evidence="2" type="ORF">PtrM4_077660</name>
</gene>
<dbReference type="AlphaFoldDB" id="A0A834RYX5"/>
<sequence>MHNTLEEIATWVRTVELLGTQSQQPETETFYEDDTTQEESPRTQKTRYHQGRKVVEAYLTPPPTPPPVALLVQGEVNNEDMTNMSNQSTLMTNPWAAAFMAGTESGHIGQHEGKPIDKAQVKRLLSKGIKPHRN</sequence>
<name>A0A834RYX5_9PLEO</name>
<accession>A0A834RYX5</accession>
<dbReference type="GeneID" id="90955862"/>
<dbReference type="RefSeq" id="XP_065963214.1">
    <property type="nucleotide sequence ID" value="XM_066106276.1"/>
</dbReference>
<feature type="region of interest" description="Disordered" evidence="1">
    <location>
        <begin position="20"/>
        <end position="48"/>
    </location>
</feature>
<organism evidence="2 3">
    <name type="scientific">Pyrenophora tritici-repentis</name>
    <dbReference type="NCBI Taxonomy" id="45151"/>
    <lineage>
        <taxon>Eukaryota</taxon>
        <taxon>Fungi</taxon>
        <taxon>Dikarya</taxon>
        <taxon>Ascomycota</taxon>
        <taxon>Pezizomycotina</taxon>
        <taxon>Dothideomycetes</taxon>
        <taxon>Pleosporomycetidae</taxon>
        <taxon>Pleosporales</taxon>
        <taxon>Pleosporineae</taxon>
        <taxon>Pleosporaceae</taxon>
        <taxon>Pyrenophora</taxon>
    </lineage>
</organism>
<evidence type="ECO:0000256" key="1">
    <source>
        <dbReference type="SAM" id="MobiDB-lite"/>
    </source>
</evidence>